<dbReference type="Proteomes" id="UP001207742">
    <property type="component" value="Unassembled WGS sequence"/>
</dbReference>
<gene>
    <name evidence="1" type="ORF">OL497_06665</name>
</gene>
<reference evidence="1 2" key="1">
    <citation type="submission" date="2022-10" db="EMBL/GenBank/DDBJ databases">
        <title>Chitinophaga nivalis PC15 sp. nov., isolated from Pyeongchang county, South Korea.</title>
        <authorList>
            <person name="Trinh H.N."/>
        </authorList>
    </citation>
    <scope>NUCLEOTIDE SEQUENCE [LARGE SCALE GENOMIC DNA]</scope>
    <source>
        <strain evidence="1 2">PC14</strain>
    </source>
</reference>
<sequence>MLRIIEQLKTAKDADNVAAIITQVVANTNNGTLPNQTVTALQQHLEKVSPLDCESTEWRNYRHALMFLNKKTMLQPASA</sequence>
<keyword evidence="2" id="KW-1185">Reference proteome</keyword>
<organism evidence="1 2">
    <name type="scientific">Chitinophaga nivalis</name>
    <dbReference type="NCBI Taxonomy" id="2991709"/>
    <lineage>
        <taxon>Bacteria</taxon>
        <taxon>Pseudomonadati</taxon>
        <taxon>Bacteroidota</taxon>
        <taxon>Chitinophagia</taxon>
        <taxon>Chitinophagales</taxon>
        <taxon>Chitinophagaceae</taxon>
        <taxon>Chitinophaga</taxon>
    </lineage>
</organism>
<evidence type="ECO:0000313" key="2">
    <source>
        <dbReference type="Proteomes" id="UP001207742"/>
    </source>
</evidence>
<protein>
    <submittedName>
        <fullName evidence="1">Uncharacterized protein</fullName>
    </submittedName>
</protein>
<proteinExistence type="predicted"/>
<name>A0ABT3IHY7_9BACT</name>
<accession>A0ABT3IHY7</accession>
<dbReference type="RefSeq" id="WP_264729031.1">
    <property type="nucleotide sequence ID" value="NZ_JAPDNR010000001.1"/>
</dbReference>
<dbReference type="EMBL" id="JAPDNS010000001">
    <property type="protein sequence ID" value="MCW3483567.1"/>
    <property type="molecule type" value="Genomic_DNA"/>
</dbReference>
<comment type="caution">
    <text evidence="1">The sequence shown here is derived from an EMBL/GenBank/DDBJ whole genome shotgun (WGS) entry which is preliminary data.</text>
</comment>
<evidence type="ECO:0000313" key="1">
    <source>
        <dbReference type="EMBL" id="MCW3483567.1"/>
    </source>
</evidence>